<proteinExistence type="predicted"/>
<gene>
    <name evidence="3" type="ORF">FOL46_004002</name>
    <name evidence="2" type="ORF">FOZ61_004424</name>
</gene>
<organism evidence="2 4">
    <name type="scientific">Perkinsus olseni</name>
    <name type="common">Perkinsus atlanticus</name>
    <dbReference type="NCBI Taxonomy" id="32597"/>
    <lineage>
        <taxon>Eukaryota</taxon>
        <taxon>Sar</taxon>
        <taxon>Alveolata</taxon>
        <taxon>Perkinsozoa</taxon>
        <taxon>Perkinsea</taxon>
        <taxon>Perkinsida</taxon>
        <taxon>Perkinsidae</taxon>
        <taxon>Perkinsus</taxon>
    </lineage>
</organism>
<protein>
    <submittedName>
        <fullName evidence="2">Uncharacterized protein</fullName>
    </submittedName>
</protein>
<dbReference type="OrthoDB" id="10339987at2759"/>
<evidence type="ECO:0000313" key="2">
    <source>
        <dbReference type="EMBL" id="KAF4647263.1"/>
    </source>
</evidence>
<dbReference type="Proteomes" id="UP000572268">
    <property type="component" value="Unassembled WGS sequence"/>
</dbReference>
<name>A0A7J6KIZ9_PEROL</name>
<evidence type="ECO:0000256" key="1">
    <source>
        <dbReference type="SAM" id="MobiDB-lite"/>
    </source>
</evidence>
<feature type="region of interest" description="Disordered" evidence="1">
    <location>
        <begin position="125"/>
        <end position="150"/>
    </location>
</feature>
<dbReference type="EMBL" id="JABANN010002494">
    <property type="protein sequence ID" value="KAF4647596.1"/>
    <property type="molecule type" value="Genomic_DNA"/>
</dbReference>
<dbReference type="Proteomes" id="UP000570595">
    <property type="component" value="Unassembled WGS sequence"/>
</dbReference>
<reference evidence="4 5" key="1">
    <citation type="submission" date="2020-04" db="EMBL/GenBank/DDBJ databases">
        <title>Perkinsus olseni comparative genomics.</title>
        <authorList>
            <person name="Bogema D.R."/>
        </authorList>
    </citation>
    <scope>NUCLEOTIDE SEQUENCE [LARGE SCALE GENOMIC DNA]</scope>
    <source>
        <strain evidence="2">ATCC PRA-179</strain>
        <strain evidence="3">ATCC PRA-31</strain>
    </source>
</reference>
<sequence>FGVVRDVDVGDLVEVVDGVNLVWFGPGARHLQYTQYGRMAPVPSSEDTQMRPATDAFLPHGGALALRNFLSVVLESGSPPQIFALSLDILLEEHQKNNVRRDMPEVAPRTAVESQEFEQVATVLHSPADAGTDYARQLSPPETEAETMDG</sequence>
<evidence type="ECO:0000313" key="3">
    <source>
        <dbReference type="EMBL" id="KAF4647596.1"/>
    </source>
</evidence>
<evidence type="ECO:0000313" key="5">
    <source>
        <dbReference type="Proteomes" id="UP000572268"/>
    </source>
</evidence>
<dbReference type="AlphaFoldDB" id="A0A7J6KIZ9"/>
<evidence type="ECO:0000313" key="4">
    <source>
        <dbReference type="Proteomes" id="UP000570595"/>
    </source>
</evidence>
<accession>A0A7J6KIZ9</accession>
<dbReference type="EMBL" id="JABAHT010002515">
    <property type="protein sequence ID" value="KAF4647263.1"/>
    <property type="molecule type" value="Genomic_DNA"/>
</dbReference>
<comment type="caution">
    <text evidence="2">The sequence shown here is derived from an EMBL/GenBank/DDBJ whole genome shotgun (WGS) entry which is preliminary data.</text>
</comment>
<feature type="non-terminal residue" evidence="2">
    <location>
        <position position="1"/>
    </location>
</feature>